<dbReference type="PIRSF" id="PIRSF003101">
    <property type="entry name" value="FtsA"/>
    <property type="match status" value="1"/>
</dbReference>
<comment type="subunit">
    <text evidence="5">Self-interacts. Interacts with FtsZ.</text>
</comment>
<evidence type="ECO:0000256" key="3">
    <source>
        <dbReference type="ARBA" id="ARBA00023136"/>
    </source>
</evidence>
<dbReference type="InterPro" id="IPR003494">
    <property type="entry name" value="SHS2_FtsA"/>
</dbReference>
<comment type="function">
    <text evidence="5 6">Cell division protein that is involved in the assembly of the Z ring. May serve as a membrane anchor for the Z ring.</text>
</comment>
<keyword evidence="4 5" id="KW-0131">Cell cycle</keyword>
<keyword evidence="2 5" id="KW-0132">Cell division</keyword>
<evidence type="ECO:0000259" key="7">
    <source>
        <dbReference type="SMART" id="SM00842"/>
    </source>
</evidence>
<dbReference type="GO" id="GO:0043093">
    <property type="term" value="P:FtsZ-dependent cytokinesis"/>
    <property type="evidence" value="ECO:0007669"/>
    <property type="project" value="UniProtKB-UniRule"/>
</dbReference>
<name>A0A2M6K8C3_9BACT</name>
<dbReference type="InterPro" id="IPR043129">
    <property type="entry name" value="ATPase_NBD"/>
</dbReference>
<dbReference type="Proteomes" id="UP000230869">
    <property type="component" value="Unassembled WGS sequence"/>
</dbReference>
<dbReference type="CDD" id="cd24048">
    <property type="entry name" value="ASKHA_NBD_FtsA"/>
    <property type="match status" value="1"/>
</dbReference>
<comment type="subcellular location">
    <subcellularLocation>
        <location evidence="5">Cell membrane</location>
        <topology evidence="5">Peripheral membrane protein</topology>
        <orientation evidence="5">Cytoplasmic side</orientation>
    </subcellularLocation>
    <text evidence="5">Localizes to the Z ring in an FtsZ-dependent manner. Targeted to the membrane through a conserved C-terminal amphipathic helix.</text>
</comment>
<dbReference type="EMBL" id="PCWW01000067">
    <property type="protein sequence ID" value="PIR12907.1"/>
    <property type="molecule type" value="Genomic_DNA"/>
</dbReference>
<evidence type="ECO:0000256" key="5">
    <source>
        <dbReference type="HAMAP-Rule" id="MF_02033"/>
    </source>
</evidence>
<evidence type="ECO:0000313" key="8">
    <source>
        <dbReference type="EMBL" id="PIR12907.1"/>
    </source>
</evidence>
<reference evidence="8 9" key="1">
    <citation type="submission" date="2017-09" db="EMBL/GenBank/DDBJ databases">
        <title>Depth-based differentiation of microbial function through sediment-hosted aquifers and enrichment of novel symbionts in the deep terrestrial subsurface.</title>
        <authorList>
            <person name="Probst A.J."/>
            <person name="Ladd B."/>
            <person name="Jarett J.K."/>
            <person name="Geller-Mcgrath D.E."/>
            <person name="Sieber C.M."/>
            <person name="Emerson J.B."/>
            <person name="Anantharaman K."/>
            <person name="Thomas B.C."/>
            <person name="Malmstrom R."/>
            <person name="Stieglmeier M."/>
            <person name="Klingl A."/>
            <person name="Woyke T."/>
            <person name="Ryan C.M."/>
            <person name="Banfield J.F."/>
        </authorList>
    </citation>
    <scope>NUCLEOTIDE SEQUENCE [LARGE SCALE GENOMIC DNA]</scope>
    <source>
        <strain evidence="8">CG11_big_fil_rev_8_21_14_0_20_39_10</strain>
    </source>
</reference>
<dbReference type="PANTHER" id="PTHR32432">
    <property type="entry name" value="CELL DIVISION PROTEIN FTSA-RELATED"/>
    <property type="match status" value="1"/>
</dbReference>
<dbReference type="InterPro" id="IPR020823">
    <property type="entry name" value="Cell_div_FtsA"/>
</dbReference>
<dbReference type="Gene3D" id="3.30.420.40">
    <property type="match status" value="2"/>
</dbReference>
<comment type="similarity">
    <text evidence="5 6">Belongs to the FtsA/MreB family.</text>
</comment>
<dbReference type="SUPFAM" id="SSF53067">
    <property type="entry name" value="Actin-like ATPase domain"/>
    <property type="match status" value="2"/>
</dbReference>
<evidence type="ECO:0000256" key="2">
    <source>
        <dbReference type="ARBA" id="ARBA00022618"/>
    </source>
</evidence>
<sequence>MEICNLGIIFRSLRALSLNYKFPKNMKDNIIAGLDIGSTAVRLVVGQREDMGQGEKLRIIGATAVPAQGINRGIITSIEDATSSISACLEKTERLVGVPINRVWVSINDPHTKCELSRGVVAVGKSDGEISEDDIERAIEAARALSVPPNYEILHVIPIKYKVDNQEDIKDPIGMSGIRLEVETLIVQGLSSQIKNLTKAIYRTGLDIEDLVLSPLAAAEAVLNSKQKELGVALINIGSSTTSLAVYEEGELLHTAVLPIGSEHITSDVAIGLRCPLNLAERIKLEYGSAKPNQFSKKDEVDIQELAQEEEVDDGTKNVSKKYIAEIIEARVEEIFEKVDNEFKEIERSGMLPAGVFLTGGGSRLADITQVAKDKLRLPASLAASKNIDTIIDKVQTPEFLTGLGLVVWGSQLTAGQRKLFNIKWPGGDVVDKSVDKVKKWFSSLIP</sequence>
<evidence type="ECO:0000256" key="4">
    <source>
        <dbReference type="ARBA" id="ARBA00023306"/>
    </source>
</evidence>
<dbReference type="GO" id="GO:0009898">
    <property type="term" value="C:cytoplasmic side of plasma membrane"/>
    <property type="evidence" value="ECO:0007669"/>
    <property type="project" value="UniProtKB-UniRule"/>
</dbReference>
<protein>
    <recommendedName>
        <fullName evidence="5 6">Cell division protein FtsA</fullName>
    </recommendedName>
</protein>
<proteinExistence type="inferred from homology"/>
<comment type="caution">
    <text evidence="8">The sequence shown here is derived from an EMBL/GenBank/DDBJ whole genome shotgun (WGS) entry which is preliminary data.</text>
</comment>
<evidence type="ECO:0000256" key="1">
    <source>
        <dbReference type="ARBA" id="ARBA00022475"/>
    </source>
</evidence>
<organism evidence="8 9">
    <name type="scientific">Candidatus Falkowbacteria bacterium CG11_big_fil_rev_8_21_14_0_20_39_10</name>
    <dbReference type="NCBI Taxonomy" id="1974570"/>
    <lineage>
        <taxon>Bacteria</taxon>
        <taxon>Candidatus Falkowiibacteriota</taxon>
    </lineage>
</organism>
<evidence type="ECO:0000256" key="6">
    <source>
        <dbReference type="PIRNR" id="PIRNR003101"/>
    </source>
</evidence>
<dbReference type="HAMAP" id="MF_02033">
    <property type="entry name" value="FtsA"/>
    <property type="match status" value="1"/>
</dbReference>
<dbReference type="SMART" id="SM00842">
    <property type="entry name" value="FtsA"/>
    <property type="match status" value="1"/>
</dbReference>
<dbReference type="PANTHER" id="PTHR32432:SF4">
    <property type="entry name" value="CELL DIVISION PROTEIN FTSA"/>
    <property type="match status" value="1"/>
</dbReference>
<dbReference type="InterPro" id="IPR050696">
    <property type="entry name" value="FtsA/MreB"/>
</dbReference>
<dbReference type="GO" id="GO:0032153">
    <property type="term" value="C:cell division site"/>
    <property type="evidence" value="ECO:0007669"/>
    <property type="project" value="UniProtKB-UniRule"/>
</dbReference>
<evidence type="ECO:0000313" key="9">
    <source>
        <dbReference type="Proteomes" id="UP000230869"/>
    </source>
</evidence>
<dbReference type="Pfam" id="PF14450">
    <property type="entry name" value="FtsA"/>
    <property type="match status" value="1"/>
</dbReference>
<feature type="domain" description="SHS2" evidence="7">
    <location>
        <begin position="31"/>
        <end position="222"/>
    </location>
</feature>
<dbReference type="Gene3D" id="3.30.1490.110">
    <property type="match status" value="1"/>
</dbReference>
<gene>
    <name evidence="5 8" type="primary">ftsA</name>
    <name evidence="8" type="ORF">COV49_03835</name>
</gene>
<dbReference type="Pfam" id="PF02491">
    <property type="entry name" value="SHS2_FTSA"/>
    <property type="match status" value="1"/>
</dbReference>
<keyword evidence="1 5" id="KW-1003">Cell membrane</keyword>
<dbReference type="AlphaFoldDB" id="A0A2M6K8C3"/>
<dbReference type="NCBIfam" id="TIGR01174">
    <property type="entry name" value="ftsA"/>
    <property type="match status" value="1"/>
</dbReference>
<accession>A0A2M6K8C3</accession>
<keyword evidence="3 5" id="KW-0472">Membrane</keyword>